<comment type="caution">
    <text evidence="2">The sequence shown here is derived from an EMBL/GenBank/DDBJ whole genome shotgun (WGS) entry which is preliminary data.</text>
</comment>
<feature type="non-terminal residue" evidence="2">
    <location>
        <position position="154"/>
    </location>
</feature>
<dbReference type="Gene3D" id="3.40.50.150">
    <property type="entry name" value="Vaccinia Virus protein VP39"/>
    <property type="match status" value="1"/>
</dbReference>
<dbReference type="EMBL" id="PDKD01000210">
    <property type="protein sequence ID" value="RXJ85236.1"/>
    <property type="molecule type" value="Genomic_DNA"/>
</dbReference>
<reference evidence="2 3" key="1">
    <citation type="submission" date="2017-10" db="EMBL/GenBank/DDBJ databases">
        <title>Genomics of the genus Arcobacter.</title>
        <authorList>
            <person name="Perez-Cataluna A."/>
            <person name="Figueras M.J."/>
        </authorList>
    </citation>
    <scope>NUCLEOTIDE SEQUENCE [LARGE SCALE GENOMIC DNA]</scope>
    <source>
        <strain evidence="2 3">LMG 25534</strain>
    </source>
</reference>
<dbReference type="InterPro" id="IPR013216">
    <property type="entry name" value="Methyltransf_11"/>
</dbReference>
<keyword evidence="3" id="KW-1185">Reference proteome</keyword>
<dbReference type="PANTHER" id="PTHR45445">
    <property type="match status" value="1"/>
</dbReference>
<evidence type="ECO:0000259" key="1">
    <source>
        <dbReference type="Pfam" id="PF08241"/>
    </source>
</evidence>
<organism evidence="2 3">
    <name type="scientific">Aliarcobacter trophiarum LMG 25534</name>
    <dbReference type="NCBI Taxonomy" id="1032241"/>
    <lineage>
        <taxon>Bacteria</taxon>
        <taxon>Pseudomonadati</taxon>
        <taxon>Campylobacterota</taxon>
        <taxon>Epsilonproteobacteria</taxon>
        <taxon>Campylobacterales</taxon>
        <taxon>Arcobacteraceae</taxon>
        <taxon>Aliarcobacter</taxon>
    </lineage>
</organism>
<dbReference type="PANTHER" id="PTHR45445:SF2">
    <property type="entry name" value="METHYLTRANSFERASE TYPE 11 DOMAIN-CONTAINING PROTEIN"/>
    <property type="match status" value="1"/>
</dbReference>
<dbReference type="Pfam" id="PF08241">
    <property type="entry name" value="Methyltransf_11"/>
    <property type="match status" value="1"/>
</dbReference>
<dbReference type="Proteomes" id="UP000289132">
    <property type="component" value="Unassembled WGS sequence"/>
</dbReference>
<feature type="domain" description="Methyltransferase type 11" evidence="1">
    <location>
        <begin position="39"/>
        <end position="152"/>
    </location>
</feature>
<dbReference type="CDD" id="cd02440">
    <property type="entry name" value="AdoMet_MTases"/>
    <property type="match status" value="1"/>
</dbReference>
<dbReference type="SUPFAM" id="SSF53335">
    <property type="entry name" value="S-adenosyl-L-methionine-dependent methyltransferases"/>
    <property type="match status" value="1"/>
</dbReference>
<feature type="non-terminal residue" evidence="2">
    <location>
        <position position="1"/>
    </location>
</feature>
<name>A0ABY0ETI8_9BACT</name>
<evidence type="ECO:0000313" key="3">
    <source>
        <dbReference type="Proteomes" id="UP000289132"/>
    </source>
</evidence>
<evidence type="ECO:0000313" key="2">
    <source>
        <dbReference type="EMBL" id="RXJ85236.1"/>
    </source>
</evidence>
<proteinExistence type="predicted"/>
<dbReference type="InterPro" id="IPR029063">
    <property type="entry name" value="SAM-dependent_MTases_sf"/>
</dbReference>
<dbReference type="InterPro" id="IPR027625">
    <property type="entry name" value="OvoA_Cterm"/>
</dbReference>
<dbReference type="NCBIfam" id="TIGR04345">
    <property type="entry name" value="ovoA_Cterm"/>
    <property type="match status" value="1"/>
</dbReference>
<gene>
    <name evidence="2" type="ORF">CRU87_10800</name>
</gene>
<sequence length="154" mass="17202">LVAQYLDFQYGPSHFGVANYAKTLADLAGALCSNHQRPLDIGCATGRASFDLARLFQHVDGVDYSARFIDVALALARQDSFRYAIPLEGELVEYCEARLSSHELGASQAERIHFSQGDACNLKPKYDHYDLVLASNLIDRLREPARFLRDIAPR</sequence>
<accession>A0ABY0ETI8</accession>
<protein>
    <submittedName>
        <fullName evidence="2">4-mercaptohistidine N1-methyltransferase</fullName>
    </submittedName>
</protein>